<dbReference type="PANTHER" id="PTHR37422">
    <property type="entry name" value="TEICHURONIC ACID BIOSYNTHESIS PROTEIN TUAE"/>
    <property type="match status" value="1"/>
</dbReference>
<evidence type="ECO:0000313" key="2">
    <source>
        <dbReference type="EMBL" id="REB69365.1"/>
    </source>
</evidence>
<feature type="transmembrane region" description="Helical" evidence="1">
    <location>
        <begin position="131"/>
        <end position="153"/>
    </location>
</feature>
<dbReference type="EMBL" id="PCZS01000002">
    <property type="protein sequence ID" value="REB69365.1"/>
    <property type="molecule type" value="Genomic_DNA"/>
</dbReference>
<evidence type="ECO:0000313" key="3">
    <source>
        <dbReference type="Proteomes" id="UP000256324"/>
    </source>
</evidence>
<dbReference type="PANTHER" id="PTHR37422:SF13">
    <property type="entry name" value="LIPOPOLYSACCHARIDE BIOSYNTHESIS PROTEIN PA4999-RELATED"/>
    <property type="match status" value="1"/>
</dbReference>
<feature type="transmembrane region" description="Helical" evidence="1">
    <location>
        <begin position="28"/>
        <end position="49"/>
    </location>
</feature>
<dbReference type="InterPro" id="IPR051533">
    <property type="entry name" value="WaaL-like"/>
</dbReference>
<proteinExistence type="predicted"/>
<feature type="transmembrane region" description="Helical" evidence="1">
    <location>
        <begin position="195"/>
        <end position="217"/>
    </location>
</feature>
<protein>
    <recommendedName>
        <fullName evidence="4">O-antigen ligase family protein</fullName>
    </recommendedName>
</protein>
<organism evidence="2 3">
    <name type="scientific">Cutibacterium namnetense</name>
    <dbReference type="NCBI Taxonomy" id="1574624"/>
    <lineage>
        <taxon>Bacteria</taxon>
        <taxon>Bacillati</taxon>
        <taxon>Actinomycetota</taxon>
        <taxon>Actinomycetes</taxon>
        <taxon>Propionibacteriales</taxon>
        <taxon>Propionibacteriaceae</taxon>
        <taxon>Cutibacterium</taxon>
    </lineage>
</organism>
<feature type="transmembrane region" description="Helical" evidence="1">
    <location>
        <begin position="61"/>
        <end position="79"/>
    </location>
</feature>
<feature type="transmembrane region" description="Helical" evidence="1">
    <location>
        <begin position="400"/>
        <end position="420"/>
    </location>
</feature>
<feature type="transmembrane region" description="Helical" evidence="1">
    <location>
        <begin position="274"/>
        <end position="293"/>
    </location>
</feature>
<dbReference type="RefSeq" id="WP_002550224.1">
    <property type="nucleotide sequence ID" value="NZ_JARJNT010000002.1"/>
</dbReference>
<keyword evidence="1" id="KW-0812">Transmembrane</keyword>
<keyword evidence="1" id="KW-0472">Membrane</keyword>
<sequence length="461" mass="49591">MISIFRLHDSPDGSSAVTVLRSVAPTQWFSAAAEVVVACLFITCTFITVAQPIFDNGACQLMLPLFAVAALVLEVLCIVRDVRRVPALREWSRSLTIVTCSFVALLAWAATSIPFHEHLIYDDSMGVTRDLPLYALVMPLAEATVTLLAAIFACRMIAVGNLEGALWRLSMLMAIVNPIDLVREYAEGNTTGWRVATRLGGAAICHVLLILALAVAVDAVIRHRHMIISSVAAISHLACLAASGSRAGIISLALFVVGLVLFGCPHRTRSRKQWTIIATSGIMASGIAVWLMSTVRTGSLVDPARARTWALAGRVVVDSPSHFLVGTGYGTIWPWFAVESTFMPESSHGMRRTLYGYSLPHAHSLIVQVVGELGVIGLALVLVCLGTVIVVCVKGIRGGYPVLSLGVLATMPAFLMDTYLIKNFPVALFWWIFTLALCRLVTTGGEVGEADSDCCEEKIVA</sequence>
<comment type="caution">
    <text evidence="2">The sequence shown here is derived from an EMBL/GenBank/DDBJ whole genome shotgun (WGS) entry which is preliminary data.</text>
</comment>
<reference evidence="2 3" key="1">
    <citation type="submission" date="2017-09" db="EMBL/GenBank/DDBJ databases">
        <authorList>
            <person name="Bumgarner R.E."/>
        </authorList>
    </citation>
    <scope>NUCLEOTIDE SEQUENCE [LARGE SCALE GENOMIC DNA]</scope>
    <source>
        <strain evidence="2 3">T34998</strain>
    </source>
</reference>
<keyword evidence="1" id="KW-1133">Transmembrane helix</keyword>
<name>A0ABX9IAX1_9ACTN</name>
<feature type="transmembrane region" description="Helical" evidence="1">
    <location>
        <begin position="91"/>
        <end position="111"/>
    </location>
</feature>
<keyword evidence="3" id="KW-1185">Reference proteome</keyword>
<accession>A0ABX9IAX1</accession>
<feature type="transmembrane region" description="Helical" evidence="1">
    <location>
        <begin position="365"/>
        <end position="393"/>
    </location>
</feature>
<evidence type="ECO:0000256" key="1">
    <source>
        <dbReference type="SAM" id="Phobius"/>
    </source>
</evidence>
<evidence type="ECO:0008006" key="4">
    <source>
        <dbReference type="Google" id="ProtNLM"/>
    </source>
</evidence>
<feature type="transmembrane region" description="Helical" evidence="1">
    <location>
        <begin position="249"/>
        <end position="267"/>
    </location>
</feature>
<dbReference type="Proteomes" id="UP000256324">
    <property type="component" value="Unassembled WGS sequence"/>
</dbReference>
<gene>
    <name evidence="2" type="ORF">CP880_08030</name>
</gene>